<sequence>MINTTPNTEWWCGIVSAYVGIMFLTFAFLDWFTGQAGTAHFAIALMAGVLAIGAGSGLIVAAGQH</sequence>
<proteinExistence type="predicted"/>
<reference evidence="2 3" key="1">
    <citation type="submission" date="2017-09" db="EMBL/GenBank/DDBJ databases">
        <title>Depth-based differentiation of microbial function through sediment-hosted aquifers and enrichment of novel symbionts in the deep terrestrial subsurface.</title>
        <authorList>
            <person name="Probst A.J."/>
            <person name="Ladd B."/>
            <person name="Jarett J.K."/>
            <person name="Geller-Mcgrath D.E."/>
            <person name="Sieber C.M."/>
            <person name="Emerson J.B."/>
            <person name="Anantharaman K."/>
            <person name="Thomas B.C."/>
            <person name="Malmstrom R."/>
            <person name="Stieglmeier M."/>
            <person name="Klingl A."/>
            <person name="Woyke T."/>
            <person name="Ryan C.M."/>
            <person name="Banfield J.F."/>
        </authorList>
    </citation>
    <scope>NUCLEOTIDE SEQUENCE [LARGE SCALE GENOMIC DNA]</scope>
    <source>
        <strain evidence="2">CG22_combo_CG10-13_8_21_14_all_39_9</strain>
    </source>
</reference>
<feature type="transmembrane region" description="Helical" evidence="1">
    <location>
        <begin position="39"/>
        <end position="62"/>
    </location>
</feature>
<keyword evidence="1" id="KW-0472">Membrane</keyword>
<gene>
    <name evidence="2" type="ORF">COW86_02635</name>
</gene>
<name>A0A2H0D1Z2_9BACT</name>
<dbReference type="AlphaFoldDB" id="A0A2H0D1Z2"/>
<evidence type="ECO:0000313" key="3">
    <source>
        <dbReference type="Proteomes" id="UP000230159"/>
    </source>
</evidence>
<feature type="transmembrane region" description="Helical" evidence="1">
    <location>
        <begin position="12"/>
        <end position="33"/>
    </location>
</feature>
<evidence type="ECO:0000313" key="2">
    <source>
        <dbReference type="EMBL" id="PIP75640.1"/>
    </source>
</evidence>
<comment type="caution">
    <text evidence="2">The sequence shown here is derived from an EMBL/GenBank/DDBJ whole genome shotgun (WGS) entry which is preliminary data.</text>
</comment>
<dbReference type="EMBL" id="PCTN01000118">
    <property type="protein sequence ID" value="PIP75640.1"/>
    <property type="molecule type" value="Genomic_DNA"/>
</dbReference>
<protein>
    <submittedName>
        <fullName evidence="2">Uncharacterized protein</fullName>
    </submittedName>
</protein>
<organism evidence="2 3">
    <name type="scientific">Candidatus Kuenenbacteria bacterium CG22_combo_CG10-13_8_21_14_all_39_9</name>
    <dbReference type="NCBI Taxonomy" id="1974621"/>
    <lineage>
        <taxon>Bacteria</taxon>
        <taxon>Candidatus Kueneniibacteriota</taxon>
    </lineage>
</organism>
<dbReference type="Proteomes" id="UP000230159">
    <property type="component" value="Unassembled WGS sequence"/>
</dbReference>
<accession>A0A2H0D1Z2</accession>
<evidence type="ECO:0000256" key="1">
    <source>
        <dbReference type="SAM" id="Phobius"/>
    </source>
</evidence>
<keyword evidence="1" id="KW-0812">Transmembrane</keyword>
<keyword evidence="1" id="KW-1133">Transmembrane helix</keyword>